<name>A0A5K1AE96_9MAGN</name>
<dbReference type="AlphaFoldDB" id="A0A5K1AE96"/>
<dbReference type="Gramene" id="NC2G0286920.1">
    <property type="protein sequence ID" value="NC2G0286920.1:cds"/>
    <property type="gene ID" value="NC2G0286920"/>
</dbReference>
<reference evidence="1" key="1">
    <citation type="submission" date="2019-09" db="EMBL/GenBank/DDBJ databases">
        <authorList>
            <person name="Zhang L."/>
        </authorList>
    </citation>
    <scope>NUCLEOTIDE SEQUENCE</scope>
</reference>
<sequence length="128" mass="14810">MAFAYQISHVTDYLANHGVTAIPGRRLNVQDMQGLNWIIRPSTTSTPMQPTEMESTNLIDGRISIRFAEYQPAPEDDDEITEHTALVLLDNDIWYRQRYYTPHKAIQANIVSTNTYQKRPYHVLTNSR</sequence>
<dbReference type="EMBL" id="LR721780">
    <property type="protein sequence ID" value="VVW00288.1"/>
    <property type="molecule type" value="Genomic_DNA"/>
</dbReference>
<organism evidence="1">
    <name type="scientific">Nymphaea colorata</name>
    <name type="common">pocket water lily</name>
    <dbReference type="NCBI Taxonomy" id="210225"/>
    <lineage>
        <taxon>Eukaryota</taxon>
        <taxon>Viridiplantae</taxon>
        <taxon>Streptophyta</taxon>
        <taxon>Embryophyta</taxon>
        <taxon>Tracheophyta</taxon>
        <taxon>Spermatophyta</taxon>
        <taxon>Magnoliopsida</taxon>
        <taxon>Nymphaeales</taxon>
        <taxon>Nymphaeaceae</taxon>
        <taxon>Nymphaea</taxon>
    </lineage>
</organism>
<protein>
    <submittedName>
        <fullName evidence="1">Uncharacterized protein</fullName>
    </submittedName>
</protein>
<proteinExistence type="predicted"/>
<accession>A0A5K1AE96</accession>
<evidence type="ECO:0000313" key="1">
    <source>
        <dbReference type="EMBL" id="VVW00288.1"/>
    </source>
</evidence>
<gene>
    <name evidence="1" type="ORF">NYM_LOCUS14014</name>
</gene>